<dbReference type="AlphaFoldDB" id="A0A1I3R0E5"/>
<proteinExistence type="predicted"/>
<name>A0A1I3R0E5_9PLAN</name>
<evidence type="ECO:0000313" key="2">
    <source>
        <dbReference type="EMBL" id="SFJ39500.1"/>
    </source>
</evidence>
<organism evidence="2 3">
    <name type="scientific">Planctomicrobium piriforme</name>
    <dbReference type="NCBI Taxonomy" id="1576369"/>
    <lineage>
        <taxon>Bacteria</taxon>
        <taxon>Pseudomonadati</taxon>
        <taxon>Planctomycetota</taxon>
        <taxon>Planctomycetia</taxon>
        <taxon>Planctomycetales</taxon>
        <taxon>Planctomycetaceae</taxon>
        <taxon>Planctomicrobium</taxon>
    </lineage>
</organism>
<keyword evidence="3" id="KW-1185">Reference proteome</keyword>
<reference evidence="3" key="1">
    <citation type="submission" date="2016-10" db="EMBL/GenBank/DDBJ databases">
        <authorList>
            <person name="Varghese N."/>
            <person name="Submissions S."/>
        </authorList>
    </citation>
    <scope>NUCLEOTIDE SEQUENCE [LARGE SCALE GENOMIC DNA]</scope>
    <source>
        <strain evidence="3">DSM 26348</strain>
    </source>
</reference>
<dbReference type="EMBL" id="FOQD01000019">
    <property type="protein sequence ID" value="SFJ39500.1"/>
    <property type="molecule type" value="Genomic_DNA"/>
</dbReference>
<feature type="region of interest" description="Disordered" evidence="1">
    <location>
        <begin position="1"/>
        <end position="28"/>
    </location>
</feature>
<dbReference type="Proteomes" id="UP000199518">
    <property type="component" value="Unassembled WGS sequence"/>
</dbReference>
<evidence type="ECO:0000313" key="3">
    <source>
        <dbReference type="Proteomes" id="UP000199518"/>
    </source>
</evidence>
<sequence length="42" mass="5066">MHDRCQSRNRYDRNNRNIRVNNSPTEVYKSTPSAAVFRLERL</sequence>
<protein>
    <submittedName>
        <fullName evidence="2">Uncharacterized protein</fullName>
    </submittedName>
</protein>
<gene>
    <name evidence="2" type="ORF">SAMN05421753_119111</name>
</gene>
<evidence type="ECO:0000256" key="1">
    <source>
        <dbReference type="SAM" id="MobiDB-lite"/>
    </source>
</evidence>
<accession>A0A1I3R0E5</accession>
<feature type="compositionally biased region" description="Basic and acidic residues" evidence="1">
    <location>
        <begin position="1"/>
        <end position="15"/>
    </location>
</feature>